<organism evidence="10">
    <name type="scientific">marine sediment metagenome</name>
    <dbReference type="NCBI Taxonomy" id="412755"/>
    <lineage>
        <taxon>unclassified sequences</taxon>
        <taxon>metagenomes</taxon>
        <taxon>ecological metagenomes</taxon>
    </lineage>
</organism>
<dbReference type="InterPro" id="IPR036852">
    <property type="entry name" value="Peptidase_S8/S53_dom_sf"/>
</dbReference>
<accession>A0A0F8ZXN7</accession>
<dbReference type="GO" id="GO:0004252">
    <property type="term" value="F:serine-type endopeptidase activity"/>
    <property type="evidence" value="ECO:0007669"/>
    <property type="project" value="InterPro"/>
</dbReference>
<evidence type="ECO:0000256" key="1">
    <source>
        <dbReference type="ARBA" id="ARBA00004613"/>
    </source>
</evidence>
<dbReference type="Gene3D" id="2.60.40.10">
    <property type="entry name" value="Immunoglobulins"/>
    <property type="match status" value="1"/>
</dbReference>
<evidence type="ECO:0000256" key="3">
    <source>
        <dbReference type="ARBA" id="ARBA00022525"/>
    </source>
</evidence>
<keyword evidence="7" id="KW-0720">Serine protease</keyword>
<dbReference type="PROSITE" id="PS51892">
    <property type="entry name" value="SUBTILASE"/>
    <property type="match status" value="1"/>
</dbReference>
<keyword evidence="4" id="KW-0645">Protease</keyword>
<comment type="caution">
    <text evidence="10">The sequence shown here is derived from an EMBL/GenBank/DDBJ whole genome shotgun (WGS) entry which is preliminary data.</text>
</comment>
<dbReference type="PANTHER" id="PTHR43806">
    <property type="entry name" value="PEPTIDASE S8"/>
    <property type="match status" value="1"/>
</dbReference>
<feature type="non-terminal residue" evidence="10">
    <location>
        <position position="383"/>
    </location>
</feature>
<evidence type="ECO:0008006" key="11">
    <source>
        <dbReference type="Google" id="ProtNLM"/>
    </source>
</evidence>
<dbReference type="Gene3D" id="3.40.50.200">
    <property type="entry name" value="Peptidase S8/S53 domain"/>
    <property type="match status" value="1"/>
</dbReference>
<dbReference type="PANTHER" id="PTHR43806:SF11">
    <property type="entry name" value="CEREVISIN-RELATED"/>
    <property type="match status" value="1"/>
</dbReference>
<evidence type="ECO:0000256" key="7">
    <source>
        <dbReference type="ARBA" id="ARBA00022825"/>
    </source>
</evidence>
<dbReference type="SUPFAM" id="SSF117074">
    <property type="entry name" value="Hypothetical protein PA1324"/>
    <property type="match status" value="1"/>
</dbReference>
<evidence type="ECO:0000256" key="2">
    <source>
        <dbReference type="ARBA" id="ARBA00011073"/>
    </source>
</evidence>
<comment type="subcellular location">
    <subcellularLocation>
        <location evidence="1">Secreted</location>
    </subcellularLocation>
</comment>
<protein>
    <recommendedName>
        <fullName evidence="11">Peptidase S8/S53 domain-containing protein</fullName>
    </recommendedName>
</protein>
<reference evidence="10" key="1">
    <citation type="journal article" date="2015" name="Nature">
        <title>Complex archaea that bridge the gap between prokaryotes and eukaryotes.</title>
        <authorList>
            <person name="Spang A."/>
            <person name="Saw J.H."/>
            <person name="Jorgensen S.L."/>
            <person name="Zaremba-Niedzwiedzka K."/>
            <person name="Martijn J."/>
            <person name="Lind A.E."/>
            <person name="van Eijk R."/>
            <person name="Schleper C."/>
            <person name="Guy L."/>
            <person name="Ettema T.J."/>
        </authorList>
    </citation>
    <scope>NUCLEOTIDE SEQUENCE</scope>
</reference>
<dbReference type="InterPro" id="IPR050131">
    <property type="entry name" value="Peptidase_S8_subtilisin-like"/>
</dbReference>
<evidence type="ECO:0000259" key="8">
    <source>
        <dbReference type="Pfam" id="PF00082"/>
    </source>
</evidence>
<sequence length="383" mass="40409">HMAGIIASSDRRNPGVAPGVDLITLRLMGGGQSGDFNDVETALQWVIEHAAQYNIASVNMSLGDGWNYDNPVSAYGLGDELAALANMGVTVVCAAGNAYDVYDTSSFGQQGVSYPAADPNALAIGAVYDADVGSVRYGGGTLAFSTDADRITPFSQRHREMTTVFAPGAPIVGAGHDGGTVTMHGTSQAAPHITGIVALAQQLAIRELGHRLSFDQIGALLSYTGKTIHDGDDEDDSTIKTGIDFSRVDMVDLAEGILAMKAPDNLHAVVLLRGKTAAQIDFADREIDPDPGAIHGTAFEDLDGDGIHDAEEPGIAGQKVYLDQNRNDWPDAGEPFRITDSNGTYGFEDLSPAVYTVAEAPQFPWEQTSPIEDSSGIQRVSLL</sequence>
<dbReference type="GO" id="GO:0006508">
    <property type="term" value="P:proteolysis"/>
    <property type="evidence" value="ECO:0007669"/>
    <property type="project" value="UniProtKB-KW"/>
</dbReference>
<dbReference type="AlphaFoldDB" id="A0A0F8ZXN7"/>
<keyword evidence="6" id="KW-0378">Hydrolase</keyword>
<dbReference type="SUPFAM" id="SSF52743">
    <property type="entry name" value="Subtilisin-like"/>
    <property type="match status" value="1"/>
</dbReference>
<feature type="non-terminal residue" evidence="10">
    <location>
        <position position="1"/>
    </location>
</feature>
<feature type="domain" description="Peptidase S8/S53" evidence="8">
    <location>
        <begin position="1"/>
        <end position="207"/>
    </location>
</feature>
<dbReference type="InterPro" id="IPR000209">
    <property type="entry name" value="Peptidase_S8/S53_dom"/>
</dbReference>
<evidence type="ECO:0000259" key="9">
    <source>
        <dbReference type="Pfam" id="PF17210"/>
    </source>
</evidence>
<dbReference type="GO" id="GO:0005576">
    <property type="term" value="C:extracellular region"/>
    <property type="evidence" value="ECO:0007669"/>
    <property type="project" value="UniProtKB-SubCell"/>
</dbReference>
<dbReference type="Pfam" id="PF00082">
    <property type="entry name" value="Peptidase_S8"/>
    <property type="match status" value="1"/>
</dbReference>
<proteinExistence type="inferred from homology"/>
<feature type="domain" description="SD-repeat containing protein B" evidence="9">
    <location>
        <begin position="297"/>
        <end position="360"/>
    </location>
</feature>
<name>A0A0F8ZXN7_9ZZZZ</name>
<dbReference type="PROSITE" id="PS00138">
    <property type="entry name" value="SUBTILASE_SER"/>
    <property type="match status" value="1"/>
</dbReference>
<dbReference type="EMBL" id="LAZR01057844">
    <property type="protein sequence ID" value="KKK71189.1"/>
    <property type="molecule type" value="Genomic_DNA"/>
</dbReference>
<evidence type="ECO:0000313" key="10">
    <source>
        <dbReference type="EMBL" id="KKK71189.1"/>
    </source>
</evidence>
<gene>
    <name evidence="10" type="ORF">LCGC14_2916420</name>
</gene>
<keyword evidence="3" id="KW-0964">Secreted</keyword>
<dbReference type="InterPro" id="IPR023828">
    <property type="entry name" value="Peptidase_S8_Ser-AS"/>
</dbReference>
<keyword evidence="5" id="KW-0732">Signal</keyword>
<evidence type="ECO:0000256" key="5">
    <source>
        <dbReference type="ARBA" id="ARBA00022729"/>
    </source>
</evidence>
<dbReference type="InterPro" id="IPR013783">
    <property type="entry name" value="Ig-like_fold"/>
</dbReference>
<evidence type="ECO:0000256" key="6">
    <source>
        <dbReference type="ARBA" id="ARBA00022801"/>
    </source>
</evidence>
<dbReference type="InterPro" id="IPR033764">
    <property type="entry name" value="Sdr_B"/>
</dbReference>
<comment type="similarity">
    <text evidence="2">Belongs to the peptidase S8 family.</text>
</comment>
<evidence type="ECO:0000256" key="4">
    <source>
        <dbReference type="ARBA" id="ARBA00022670"/>
    </source>
</evidence>
<dbReference type="Pfam" id="PF17210">
    <property type="entry name" value="SdrD_B"/>
    <property type="match status" value="1"/>
</dbReference>